<dbReference type="SMART" id="SM00220">
    <property type="entry name" value="S_TKc"/>
    <property type="match status" value="1"/>
</dbReference>
<organism evidence="2">
    <name type="scientific">Noctiluca scintillans</name>
    <name type="common">Sea sparkle</name>
    <name type="synonym">Red tide dinoflagellate</name>
    <dbReference type="NCBI Taxonomy" id="2966"/>
    <lineage>
        <taxon>Eukaryota</taxon>
        <taxon>Sar</taxon>
        <taxon>Alveolata</taxon>
        <taxon>Dinophyceae</taxon>
        <taxon>Noctilucales</taxon>
        <taxon>Noctilucaceae</taxon>
        <taxon>Noctiluca</taxon>
    </lineage>
</organism>
<sequence>MHFLPDELHSAFDPQSIRVWDPSRFRSIRKLQHAVRNHGEVHLMQDRDKKLVAVKCLPLKWMQKSHTEFLQEHPEVVEWPWQDLGALSFLEKEGKFPYLCRLQGVYADDTNTFIVTDFVSDGDLLTWALDLQTPVGPEREAVCKPVVVELLKGFRQLHELSVSHMDISCENLLLDAGDSQRPSVRIIDYGMCTNRRFFSGIRRGKPGYQAPELHMSQQIDTFLCDSFSLGVVIYALLLQSLPWTATTLDGCKSFVHVREHGFDSFSQVRKLNRHKERVCDALSEQTSELLKGMLSVDPETRLTLGESCWPEGRASVWDTDWLQEN</sequence>
<dbReference type="Pfam" id="PF00069">
    <property type="entry name" value="Pkinase"/>
    <property type="match status" value="1"/>
</dbReference>
<dbReference type="InterPro" id="IPR011009">
    <property type="entry name" value="Kinase-like_dom_sf"/>
</dbReference>
<evidence type="ECO:0000259" key="1">
    <source>
        <dbReference type="PROSITE" id="PS50011"/>
    </source>
</evidence>
<dbReference type="GO" id="GO:0005634">
    <property type="term" value="C:nucleus"/>
    <property type="evidence" value="ECO:0007669"/>
    <property type="project" value="TreeGrafter"/>
</dbReference>
<dbReference type="InterPro" id="IPR000719">
    <property type="entry name" value="Prot_kinase_dom"/>
</dbReference>
<accession>A0A7S1F2K9</accession>
<dbReference type="GO" id="GO:0005737">
    <property type="term" value="C:cytoplasm"/>
    <property type="evidence" value="ECO:0007669"/>
    <property type="project" value="TreeGrafter"/>
</dbReference>
<name>A0A7S1F2K9_NOCSC</name>
<dbReference type="Gene3D" id="1.10.510.10">
    <property type="entry name" value="Transferase(Phosphotransferase) domain 1"/>
    <property type="match status" value="1"/>
</dbReference>
<gene>
    <name evidence="2" type="ORF">NSCI0253_LOCUS13370</name>
</gene>
<dbReference type="SUPFAM" id="SSF56112">
    <property type="entry name" value="Protein kinase-like (PK-like)"/>
    <property type="match status" value="1"/>
</dbReference>
<protein>
    <recommendedName>
        <fullName evidence="1">Protein kinase domain-containing protein</fullName>
    </recommendedName>
</protein>
<dbReference type="GO" id="GO:0044773">
    <property type="term" value="P:mitotic DNA damage checkpoint signaling"/>
    <property type="evidence" value="ECO:0007669"/>
    <property type="project" value="TreeGrafter"/>
</dbReference>
<dbReference type="GO" id="GO:0004674">
    <property type="term" value="F:protein serine/threonine kinase activity"/>
    <property type="evidence" value="ECO:0007669"/>
    <property type="project" value="TreeGrafter"/>
</dbReference>
<proteinExistence type="predicted"/>
<evidence type="ECO:0000313" key="2">
    <source>
        <dbReference type="EMBL" id="CAD8839022.1"/>
    </source>
</evidence>
<reference evidence="2" key="1">
    <citation type="submission" date="2021-01" db="EMBL/GenBank/DDBJ databases">
        <authorList>
            <person name="Corre E."/>
            <person name="Pelletier E."/>
            <person name="Niang G."/>
            <person name="Scheremetjew M."/>
            <person name="Finn R."/>
            <person name="Kale V."/>
            <person name="Holt S."/>
            <person name="Cochrane G."/>
            <person name="Meng A."/>
            <person name="Brown T."/>
            <person name="Cohen L."/>
        </authorList>
    </citation>
    <scope>NUCLEOTIDE SEQUENCE</scope>
</reference>
<dbReference type="EMBL" id="HBFQ01019091">
    <property type="protein sequence ID" value="CAD8839022.1"/>
    <property type="molecule type" value="Transcribed_RNA"/>
</dbReference>
<dbReference type="AlphaFoldDB" id="A0A7S1F2K9"/>
<dbReference type="PANTHER" id="PTHR44167:SF18">
    <property type="entry name" value="PROTEIN KINASE DOMAIN-CONTAINING PROTEIN"/>
    <property type="match status" value="1"/>
</dbReference>
<dbReference type="InterPro" id="IPR008266">
    <property type="entry name" value="Tyr_kinase_AS"/>
</dbReference>
<feature type="domain" description="Protein kinase" evidence="1">
    <location>
        <begin position="14"/>
        <end position="322"/>
    </location>
</feature>
<dbReference type="PANTHER" id="PTHR44167">
    <property type="entry name" value="OVARIAN-SPECIFIC SERINE/THREONINE-PROTEIN KINASE LOK-RELATED"/>
    <property type="match status" value="1"/>
</dbReference>
<dbReference type="PROSITE" id="PS50011">
    <property type="entry name" value="PROTEIN_KINASE_DOM"/>
    <property type="match status" value="1"/>
</dbReference>
<dbReference type="PROSITE" id="PS00109">
    <property type="entry name" value="PROTEIN_KINASE_TYR"/>
    <property type="match status" value="1"/>
</dbReference>
<dbReference type="GO" id="GO:0005524">
    <property type="term" value="F:ATP binding"/>
    <property type="evidence" value="ECO:0007669"/>
    <property type="project" value="InterPro"/>
</dbReference>